<dbReference type="Pfam" id="PF13476">
    <property type="entry name" value="AAA_23"/>
    <property type="match status" value="1"/>
</dbReference>
<feature type="coiled-coil region" evidence="14">
    <location>
        <begin position="540"/>
        <end position="634"/>
    </location>
</feature>
<evidence type="ECO:0000259" key="15">
    <source>
        <dbReference type="Pfam" id="PF13476"/>
    </source>
</evidence>
<evidence type="ECO:0000256" key="13">
    <source>
        <dbReference type="ARBA" id="ARBA00055999"/>
    </source>
</evidence>
<dbReference type="GO" id="GO:0004519">
    <property type="term" value="F:endonuclease activity"/>
    <property type="evidence" value="ECO:0007669"/>
    <property type="project" value="UniProtKB-KW"/>
</dbReference>
<comment type="function">
    <text evidence="13">SbcCD cleaves DNA hairpin structures. These structures can inhibit DNA replication and are intermediates in certain DNA recombination reactions. The complex acts as a 3'-&gt;5' double strand exonuclease that can open hairpins. It also has a 5' single-strand endonuclease activity.</text>
</comment>
<evidence type="ECO:0000256" key="3">
    <source>
        <dbReference type="ARBA" id="ARBA00013368"/>
    </source>
</evidence>
<dbReference type="PANTHER" id="PTHR32114">
    <property type="entry name" value="ABC TRANSPORTER ABCH.3"/>
    <property type="match status" value="1"/>
</dbReference>
<dbReference type="GO" id="GO:0006310">
    <property type="term" value="P:DNA recombination"/>
    <property type="evidence" value="ECO:0007669"/>
    <property type="project" value="UniProtKB-KW"/>
</dbReference>
<keyword evidence="5" id="KW-0540">Nuclease</keyword>
<name>A0A1E5IXR4_SHECO</name>
<evidence type="ECO:0000256" key="8">
    <source>
        <dbReference type="ARBA" id="ARBA00022801"/>
    </source>
</evidence>
<reference evidence="16 17" key="1">
    <citation type="submission" date="2016-07" db="EMBL/GenBank/DDBJ databases">
        <title>Whole-genome of two Shewanella species isolated from a digestive organ of sea cucumber Apostichopus japonicus Selenka 1867.</title>
        <authorList>
            <person name="Hong H.-H."/>
            <person name="Choi H."/>
            <person name="Cheon S."/>
            <person name="Oh J.-S."/>
            <person name="Lee H.-G."/>
            <person name="Park C."/>
        </authorList>
    </citation>
    <scope>NUCLEOTIDE SEQUENCE [LARGE SCALE GENOMIC DNA]</scope>
    <source>
        <strain evidence="16 17">CSB03KR</strain>
    </source>
</reference>
<feature type="domain" description="Rad50/SbcC-type AAA" evidence="15">
    <location>
        <begin position="5"/>
        <end position="263"/>
    </location>
</feature>
<accession>A0A1E5IXR4</accession>
<dbReference type="AlphaFoldDB" id="A0A1E5IXR4"/>
<evidence type="ECO:0000313" key="17">
    <source>
        <dbReference type="Proteomes" id="UP000095230"/>
    </source>
</evidence>
<dbReference type="SUPFAM" id="SSF52540">
    <property type="entry name" value="P-loop containing nucleoside triphosphate hydrolases"/>
    <property type="match status" value="1"/>
</dbReference>
<evidence type="ECO:0000256" key="1">
    <source>
        <dbReference type="ARBA" id="ARBA00006930"/>
    </source>
</evidence>
<dbReference type="OrthoDB" id="9795626at2"/>
<keyword evidence="12" id="KW-0233">DNA recombination</keyword>
<dbReference type="InterPro" id="IPR038729">
    <property type="entry name" value="Rad50/SbcC_AAA"/>
</dbReference>
<comment type="subunit">
    <text evidence="2">Heterodimer of SbcC and SbcD.</text>
</comment>
<evidence type="ECO:0000256" key="4">
    <source>
        <dbReference type="ARBA" id="ARBA00022705"/>
    </source>
</evidence>
<keyword evidence="8" id="KW-0378">Hydrolase</keyword>
<evidence type="ECO:0000256" key="12">
    <source>
        <dbReference type="ARBA" id="ARBA00023172"/>
    </source>
</evidence>
<sequence length="1018" mass="113432">MRPLSLTMVAFGPFSTKQVIDFKALGTNPLFLINGPTGAGKTTILDAICFALYGKTTGDEREGAQMRCDMASDELLTEVNFSFQLGERHYHIRRVPEQPRAKKSGDGYTLQKPEAQLTCIEADGSENLLVAAKVSEATTQIEQLTGLDVDQFRQVMVLPQGKFRELLMADSKAREKIFSQLFQTHIYRQIEDKLKQQALGIKKDVEAMRNRRDGVLQGAELESDEALANELETLAPELDSAVAKKAEIDKQVQQVNQQLEQAKQLSDEFASLAQLNVLARQLDEQKTQNDQQEAQLLAGRNAKLLQPVFQAVESRKLELTQASELQQKLQRHQQHSQDSLNQSLAAIAKLPDLEAQQQQILNTAQQRRALLPQLQQLEQLNVHVSDCQQQMAKAELQGKQTKTTLAKLNDDKLTAQARVPQLKADSQQLLVLQQQISDTKHHAQLYAQWLRGRTEIEQIHARLLAAKARGAQLNTHHEQCEIYSQTLTLRWHQGQAAILAAQLSKGEACPVCGSLEHPQLAQSEQVVPTDEEREAAQANEQRALTELTNARSDYRQLKEKLKEVEQRNSELGEQLPGIDRLTQASLESALAQLEQQFAEATKAQQQLAEIENSLSAMQQQELQLNQQLDQEREHFRQREKQFNESAGQLKQLQAAIPPELVNLAALEQEITKLEQTATQLKVQISSLREQHTQVEQQSASAAAQLQSANETLARANEQFQLALSEFERQLQTSKFDSLSAFQLALVTDDEMATLAQQIKQYEQQCITNQANIAQLTAKLVDCTLPDIAAITECKTQRETQQQGALDAWQQLSGRMRQLAQTAEQLKSLDRQSEKLEAQYAVVGTLSDVANGNTGNKISLQRFVLSVLLDDVLLEASQRLQLMSKGRYRLLRKEDRAKGNKASGLELEVEDAYTAKVRSVATLSGGESFMAALSMALGLSDVVQAYAGGIKLDTLFIDEGFGSLDQDSLELAIRTLMDLQSAGRMVGVISHVTEMKEQIASRIDIVKSATGSEVELVLP</sequence>
<gene>
    <name evidence="16" type="ORF">BEL05_08660</name>
</gene>
<evidence type="ECO:0000256" key="11">
    <source>
        <dbReference type="ARBA" id="ARBA00023054"/>
    </source>
</evidence>
<dbReference type="PANTHER" id="PTHR32114:SF2">
    <property type="entry name" value="ABC TRANSPORTER ABCH.3"/>
    <property type="match status" value="1"/>
</dbReference>
<comment type="caution">
    <text evidence="16">The sequence shown here is derived from an EMBL/GenBank/DDBJ whole genome shotgun (WGS) entry which is preliminary data.</text>
</comment>
<evidence type="ECO:0000256" key="2">
    <source>
        <dbReference type="ARBA" id="ARBA00011322"/>
    </source>
</evidence>
<keyword evidence="7" id="KW-0255">Endonuclease</keyword>
<evidence type="ECO:0000313" key="16">
    <source>
        <dbReference type="EMBL" id="OEG75274.1"/>
    </source>
</evidence>
<comment type="similarity">
    <text evidence="1">Belongs to the SMC family. SbcC subfamily.</text>
</comment>
<keyword evidence="10" id="KW-0067">ATP-binding</keyword>
<dbReference type="GO" id="GO:0005524">
    <property type="term" value="F:ATP binding"/>
    <property type="evidence" value="ECO:0007669"/>
    <property type="project" value="UniProtKB-KW"/>
</dbReference>
<dbReference type="GO" id="GO:0006302">
    <property type="term" value="P:double-strand break repair"/>
    <property type="evidence" value="ECO:0007669"/>
    <property type="project" value="InterPro"/>
</dbReference>
<proteinExistence type="inferred from homology"/>
<dbReference type="STRING" id="23.BEL05_08660"/>
<dbReference type="GO" id="GO:0006260">
    <property type="term" value="P:DNA replication"/>
    <property type="evidence" value="ECO:0007669"/>
    <property type="project" value="UniProtKB-KW"/>
</dbReference>
<dbReference type="Gene3D" id="3.40.50.300">
    <property type="entry name" value="P-loop containing nucleotide triphosphate hydrolases"/>
    <property type="match status" value="2"/>
</dbReference>
<evidence type="ECO:0000256" key="14">
    <source>
        <dbReference type="SAM" id="Coils"/>
    </source>
</evidence>
<keyword evidence="6" id="KW-0547">Nucleotide-binding</keyword>
<dbReference type="Proteomes" id="UP000095230">
    <property type="component" value="Unassembled WGS sequence"/>
</dbReference>
<evidence type="ECO:0000256" key="5">
    <source>
        <dbReference type="ARBA" id="ARBA00022722"/>
    </source>
</evidence>
<evidence type="ECO:0000256" key="10">
    <source>
        <dbReference type="ARBA" id="ARBA00022840"/>
    </source>
</evidence>
<dbReference type="GO" id="GO:0016887">
    <property type="term" value="F:ATP hydrolysis activity"/>
    <property type="evidence" value="ECO:0007669"/>
    <property type="project" value="InterPro"/>
</dbReference>
<keyword evidence="11 14" id="KW-0175">Coiled coil</keyword>
<dbReference type="EMBL" id="MCBT01000009">
    <property type="protein sequence ID" value="OEG75274.1"/>
    <property type="molecule type" value="Genomic_DNA"/>
</dbReference>
<dbReference type="InterPro" id="IPR027417">
    <property type="entry name" value="P-loop_NTPase"/>
</dbReference>
<keyword evidence="4" id="KW-0235">DNA replication</keyword>
<dbReference type="RefSeq" id="WP_069670241.1">
    <property type="nucleotide sequence ID" value="NZ_MCBT01000009.1"/>
</dbReference>
<evidence type="ECO:0000256" key="9">
    <source>
        <dbReference type="ARBA" id="ARBA00022839"/>
    </source>
</evidence>
<protein>
    <recommendedName>
        <fullName evidence="3">Nuclease SbcCD subunit C</fullName>
    </recommendedName>
</protein>
<organism evidence="16 17">
    <name type="scientific">Shewanella colwelliana</name>
    <name type="common">Alteromonas colwelliana</name>
    <dbReference type="NCBI Taxonomy" id="23"/>
    <lineage>
        <taxon>Bacteria</taxon>
        <taxon>Pseudomonadati</taxon>
        <taxon>Pseudomonadota</taxon>
        <taxon>Gammaproteobacteria</taxon>
        <taxon>Alteromonadales</taxon>
        <taxon>Shewanellaceae</taxon>
        <taxon>Shewanella</taxon>
    </lineage>
</organism>
<dbReference type="GO" id="GO:0004527">
    <property type="term" value="F:exonuclease activity"/>
    <property type="evidence" value="ECO:0007669"/>
    <property type="project" value="UniProtKB-KW"/>
</dbReference>
<dbReference type="Pfam" id="PF13558">
    <property type="entry name" value="SbcC_Walker_B"/>
    <property type="match status" value="1"/>
</dbReference>
<evidence type="ECO:0000256" key="6">
    <source>
        <dbReference type="ARBA" id="ARBA00022741"/>
    </source>
</evidence>
<feature type="coiled-coil region" evidence="14">
    <location>
        <begin position="663"/>
        <end position="778"/>
    </location>
</feature>
<keyword evidence="9" id="KW-0269">Exonuclease</keyword>
<feature type="coiled-coil region" evidence="14">
    <location>
        <begin position="238"/>
        <end position="295"/>
    </location>
</feature>
<dbReference type="FunFam" id="3.40.50.300:FF:001446">
    <property type="entry name" value="DsDNA exonuclease SbcC"/>
    <property type="match status" value="1"/>
</dbReference>
<evidence type="ECO:0000256" key="7">
    <source>
        <dbReference type="ARBA" id="ARBA00022759"/>
    </source>
</evidence>